<accession>H2XRH5</accession>
<dbReference type="HOGENOM" id="CLU_2557612_0_0_1"/>
<evidence type="ECO:0000313" key="2">
    <source>
        <dbReference type="Proteomes" id="UP000008144"/>
    </source>
</evidence>
<name>H2XRH5_CIOIN</name>
<dbReference type="Ensembl" id="ENSCINT00000034388.1">
    <property type="protein sequence ID" value="ENSCINP00000032259.1"/>
    <property type="gene ID" value="ENSCING00000018206.1"/>
</dbReference>
<dbReference type="InParanoid" id="H2XRH5"/>
<evidence type="ECO:0000313" key="1">
    <source>
        <dbReference type="Ensembl" id="ENSCINP00000032259.1"/>
    </source>
</evidence>
<dbReference type="AlphaFoldDB" id="H2XRH5"/>
<reference evidence="1" key="4">
    <citation type="submission" date="2025-09" db="UniProtKB">
        <authorList>
            <consortium name="Ensembl"/>
        </authorList>
    </citation>
    <scope>IDENTIFICATION</scope>
</reference>
<keyword evidence="2" id="KW-1185">Reference proteome</keyword>
<reference evidence="1" key="2">
    <citation type="journal article" date="2008" name="Genome Biol.">
        <title>Improved genome assembly and evidence-based global gene model set for the chordate Ciona intestinalis: new insight into intron and operon populations.</title>
        <authorList>
            <person name="Satou Y."/>
            <person name="Mineta K."/>
            <person name="Ogasawara M."/>
            <person name="Sasakura Y."/>
            <person name="Shoguchi E."/>
            <person name="Ueno K."/>
            <person name="Yamada L."/>
            <person name="Matsumoto J."/>
            <person name="Wasserscheid J."/>
            <person name="Dewar K."/>
            <person name="Wiley G.B."/>
            <person name="Macmil S.L."/>
            <person name="Roe B.A."/>
            <person name="Zeller R.W."/>
            <person name="Hastings K.E."/>
            <person name="Lemaire P."/>
            <person name="Lindquist E."/>
            <person name="Endo T."/>
            <person name="Hotta K."/>
            <person name="Inaba K."/>
        </authorList>
    </citation>
    <scope>NUCLEOTIDE SEQUENCE [LARGE SCALE GENOMIC DNA]</scope>
    <source>
        <strain evidence="1">wild type</strain>
    </source>
</reference>
<proteinExistence type="predicted"/>
<reference evidence="1" key="3">
    <citation type="submission" date="2025-08" db="UniProtKB">
        <authorList>
            <consortium name="Ensembl"/>
        </authorList>
    </citation>
    <scope>IDENTIFICATION</scope>
</reference>
<sequence length="82" mass="9282">MNFDASALNDQTTVVFLGSHNLHGHSIPGISFVSNSCESDAFIAVRGGFFIPLMTTFLVRFRVSPANNYEVVKYHYNYYTQR</sequence>
<reference evidence="2" key="1">
    <citation type="journal article" date="2002" name="Science">
        <title>The draft genome of Ciona intestinalis: insights into chordate and vertebrate origins.</title>
        <authorList>
            <person name="Dehal P."/>
            <person name="Satou Y."/>
            <person name="Campbell R.K."/>
            <person name="Chapman J."/>
            <person name="Degnan B."/>
            <person name="De Tomaso A."/>
            <person name="Davidson B."/>
            <person name="Di Gregorio A."/>
            <person name="Gelpke M."/>
            <person name="Goodstein D.M."/>
            <person name="Harafuji N."/>
            <person name="Hastings K.E."/>
            <person name="Ho I."/>
            <person name="Hotta K."/>
            <person name="Huang W."/>
            <person name="Kawashima T."/>
            <person name="Lemaire P."/>
            <person name="Martinez D."/>
            <person name="Meinertzhagen I.A."/>
            <person name="Necula S."/>
            <person name="Nonaka M."/>
            <person name="Putnam N."/>
            <person name="Rash S."/>
            <person name="Saiga H."/>
            <person name="Satake M."/>
            <person name="Terry A."/>
            <person name="Yamada L."/>
            <person name="Wang H.G."/>
            <person name="Awazu S."/>
            <person name="Azumi K."/>
            <person name="Boore J."/>
            <person name="Branno M."/>
            <person name="Chin-Bow S."/>
            <person name="DeSantis R."/>
            <person name="Doyle S."/>
            <person name="Francino P."/>
            <person name="Keys D.N."/>
            <person name="Haga S."/>
            <person name="Hayashi H."/>
            <person name="Hino K."/>
            <person name="Imai K.S."/>
            <person name="Inaba K."/>
            <person name="Kano S."/>
            <person name="Kobayashi K."/>
            <person name="Kobayashi M."/>
            <person name="Lee B.I."/>
            <person name="Makabe K.W."/>
            <person name="Manohar C."/>
            <person name="Matassi G."/>
            <person name="Medina M."/>
            <person name="Mochizuki Y."/>
            <person name="Mount S."/>
            <person name="Morishita T."/>
            <person name="Miura S."/>
            <person name="Nakayama A."/>
            <person name="Nishizaka S."/>
            <person name="Nomoto H."/>
            <person name="Ohta F."/>
            <person name="Oishi K."/>
            <person name="Rigoutsos I."/>
            <person name="Sano M."/>
            <person name="Sasaki A."/>
            <person name="Sasakura Y."/>
            <person name="Shoguchi E."/>
            <person name="Shin-i T."/>
            <person name="Spagnuolo A."/>
            <person name="Stainier D."/>
            <person name="Suzuki M.M."/>
            <person name="Tassy O."/>
            <person name="Takatori N."/>
            <person name="Tokuoka M."/>
            <person name="Yagi K."/>
            <person name="Yoshizaki F."/>
            <person name="Wada S."/>
            <person name="Zhang C."/>
            <person name="Hyatt P.D."/>
            <person name="Larimer F."/>
            <person name="Detter C."/>
            <person name="Doggett N."/>
            <person name="Glavina T."/>
            <person name="Hawkins T."/>
            <person name="Richardson P."/>
            <person name="Lucas S."/>
            <person name="Kohara Y."/>
            <person name="Levine M."/>
            <person name="Satoh N."/>
            <person name="Rokhsar D.S."/>
        </authorList>
    </citation>
    <scope>NUCLEOTIDE SEQUENCE [LARGE SCALE GENOMIC DNA]</scope>
</reference>
<dbReference type="EMBL" id="EAAA01002635">
    <property type="status" value="NOT_ANNOTATED_CDS"/>
    <property type="molecule type" value="Genomic_DNA"/>
</dbReference>
<dbReference type="Proteomes" id="UP000008144">
    <property type="component" value="Chromosome 8"/>
</dbReference>
<protein>
    <submittedName>
        <fullName evidence="1">Uncharacterized protein</fullName>
    </submittedName>
</protein>
<organism evidence="1 2">
    <name type="scientific">Ciona intestinalis</name>
    <name type="common">Transparent sea squirt</name>
    <name type="synonym">Ascidia intestinalis</name>
    <dbReference type="NCBI Taxonomy" id="7719"/>
    <lineage>
        <taxon>Eukaryota</taxon>
        <taxon>Metazoa</taxon>
        <taxon>Chordata</taxon>
        <taxon>Tunicata</taxon>
        <taxon>Ascidiacea</taxon>
        <taxon>Phlebobranchia</taxon>
        <taxon>Cionidae</taxon>
        <taxon>Ciona</taxon>
    </lineage>
</organism>